<evidence type="ECO:0000313" key="2">
    <source>
        <dbReference type="Proteomes" id="UP000585437"/>
    </source>
</evidence>
<evidence type="ECO:0000313" key="1">
    <source>
        <dbReference type="EMBL" id="MBB6511106.1"/>
    </source>
</evidence>
<protein>
    <recommendedName>
        <fullName evidence="3">PAS domain-containing protein</fullName>
    </recommendedName>
</protein>
<organism evidence="1 2">
    <name type="scientific">Rhizobium soli</name>
    <dbReference type="NCBI Taxonomy" id="424798"/>
    <lineage>
        <taxon>Bacteria</taxon>
        <taxon>Pseudomonadati</taxon>
        <taxon>Pseudomonadota</taxon>
        <taxon>Alphaproteobacteria</taxon>
        <taxon>Hyphomicrobiales</taxon>
        <taxon>Rhizobiaceae</taxon>
        <taxon>Rhizobium/Agrobacterium group</taxon>
        <taxon>Rhizobium</taxon>
    </lineage>
</organism>
<dbReference type="RefSeq" id="WP_184656113.1">
    <property type="nucleotide sequence ID" value="NZ_JACHBU010000017.1"/>
</dbReference>
<dbReference type="EMBL" id="JACHBU010000017">
    <property type="protein sequence ID" value="MBB6511106.1"/>
    <property type="molecule type" value="Genomic_DNA"/>
</dbReference>
<sequence>MNFDQDDVSHMGFFSWVVPENRLTGDEMFAHLYGFTVEQVIRGVTVEEIMARIIPGDRERVAFECHTSILTGAAGLTTFTVFDGIRYRHLASLGRCLKDIDGVPSFYTGTVFERPKRVPAPDNVSMGNVLSFRPGSRQGEPAR</sequence>
<name>A0A7X0JQN2_9HYPH</name>
<dbReference type="AlphaFoldDB" id="A0A7X0JQN2"/>
<proteinExistence type="predicted"/>
<accession>A0A7X0JQN2</accession>
<dbReference type="Gene3D" id="3.30.450.20">
    <property type="entry name" value="PAS domain"/>
    <property type="match status" value="1"/>
</dbReference>
<comment type="caution">
    <text evidence="1">The sequence shown here is derived from an EMBL/GenBank/DDBJ whole genome shotgun (WGS) entry which is preliminary data.</text>
</comment>
<evidence type="ECO:0008006" key="3">
    <source>
        <dbReference type="Google" id="ProtNLM"/>
    </source>
</evidence>
<reference evidence="1 2" key="1">
    <citation type="submission" date="2020-08" db="EMBL/GenBank/DDBJ databases">
        <title>The Agave Microbiome: Exploring the role of microbial communities in plant adaptations to desert environments.</title>
        <authorList>
            <person name="Partida-Martinez L.P."/>
        </authorList>
    </citation>
    <scope>NUCLEOTIDE SEQUENCE [LARGE SCALE GENOMIC DNA]</scope>
    <source>
        <strain evidence="1 2">AS3.12</strain>
    </source>
</reference>
<dbReference type="Proteomes" id="UP000585437">
    <property type="component" value="Unassembled WGS sequence"/>
</dbReference>
<gene>
    <name evidence="1" type="ORF">F4695_004504</name>
</gene>
<keyword evidence="2" id="KW-1185">Reference proteome</keyword>